<feature type="region of interest" description="Disordered" evidence="11">
    <location>
        <begin position="164"/>
        <end position="273"/>
    </location>
</feature>
<evidence type="ECO:0000256" key="3">
    <source>
        <dbReference type="ARBA" id="ARBA00022692"/>
    </source>
</evidence>
<dbReference type="Pfam" id="PF02537">
    <property type="entry name" value="CRCB"/>
    <property type="match status" value="1"/>
</dbReference>
<comment type="similarity">
    <text evidence="7 10">Belongs to the fluoride channel Fluc/FEX (TC 1.A.43) family.</text>
</comment>
<keyword evidence="4 10" id="KW-1133">Transmembrane helix</keyword>
<evidence type="ECO:0000256" key="7">
    <source>
        <dbReference type="ARBA" id="ARBA00035120"/>
    </source>
</evidence>
<feature type="compositionally biased region" description="Low complexity" evidence="11">
    <location>
        <begin position="236"/>
        <end position="248"/>
    </location>
</feature>
<name>A0ABX9WEG3_9ACTN</name>
<dbReference type="EMBL" id="RJLN01000063">
    <property type="protein sequence ID" value="RNL95816.1"/>
    <property type="molecule type" value="Genomic_DNA"/>
</dbReference>
<comment type="catalytic activity">
    <reaction evidence="8">
        <text>fluoride(in) = fluoride(out)</text>
        <dbReference type="Rhea" id="RHEA:76159"/>
        <dbReference type="ChEBI" id="CHEBI:17051"/>
    </reaction>
    <physiologicalReaction direction="left-to-right" evidence="8">
        <dbReference type="Rhea" id="RHEA:76160"/>
    </physiologicalReaction>
</comment>
<dbReference type="PANTHER" id="PTHR28259">
    <property type="entry name" value="FLUORIDE EXPORT PROTEIN 1-RELATED"/>
    <property type="match status" value="1"/>
</dbReference>
<proteinExistence type="inferred from homology"/>
<evidence type="ECO:0000256" key="8">
    <source>
        <dbReference type="ARBA" id="ARBA00035585"/>
    </source>
</evidence>
<evidence type="ECO:0000256" key="4">
    <source>
        <dbReference type="ARBA" id="ARBA00022989"/>
    </source>
</evidence>
<keyword evidence="2 10" id="KW-1003">Cell membrane</keyword>
<comment type="function">
    <text evidence="9 10">Fluoride-specific ion channel. Important for reducing fluoride concentration in the cell, thus reducing its toxicity.</text>
</comment>
<feature type="compositionally biased region" description="Low complexity" evidence="11">
    <location>
        <begin position="56"/>
        <end position="77"/>
    </location>
</feature>
<keyword evidence="5 10" id="KW-0472">Membrane</keyword>
<dbReference type="Proteomes" id="UP000280698">
    <property type="component" value="Unassembled WGS sequence"/>
</dbReference>
<dbReference type="InterPro" id="IPR003691">
    <property type="entry name" value="FluC"/>
</dbReference>
<gene>
    <name evidence="10" type="primary">fluC</name>
    <name evidence="10" type="synonym">crcB</name>
    <name evidence="12" type="ORF">EFE23_19950</name>
</gene>
<evidence type="ECO:0000256" key="2">
    <source>
        <dbReference type="ARBA" id="ARBA00022475"/>
    </source>
</evidence>
<feature type="transmembrane region" description="Helical" evidence="10">
    <location>
        <begin position="389"/>
        <end position="414"/>
    </location>
</feature>
<evidence type="ECO:0000256" key="1">
    <source>
        <dbReference type="ARBA" id="ARBA00004651"/>
    </source>
</evidence>
<evidence type="ECO:0000313" key="13">
    <source>
        <dbReference type="Proteomes" id="UP000280698"/>
    </source>
</evidence>
<organism evidence="12 13">
    <name type="scientific">Micromonospora solifontis</name>
    <dbReference type="NCBI Taxonomy" id="2487138"/>
    <lineage>
        <taxon>Bacteria</taxon>
        <taxon>Bacillati</taxon>
        <taxon>Actinomycetota</taxon>
        <taxon>Actinomycetes</taxon>
        <taxon>Micromonosporales</taxon>
        <taxon>Micromonosporaceae</taxon>
        <taxon>Micromonospora</taxon>
    </lineage>
</organism>
<comment type="activity regulation">
    <text evidence="10">Na(+) is not transported, but it plays an essential structural role and its presence is essential for fluoride channel function.</text>
</comment>
<accession>A0ABX9WEG3</accession>
<keyword evidence="10" id="KW-0813">Transport</keyword>
<keyword evidence="13" id="KW-1185">Reference proteome</keyword>
<evidence type="ECO:0000256" key="6">
    <source>
        <dbReference type="ARBA" id="ARBA00023303"/>
    </source>
</evidence>
<feature type="compositionally biased region" description="Basic and acidic residues" evidence="11">
    <location>
        <begin position="78"/>
        <end position="95"/>
    </location>
</feature>
<keyword evidence="10" id="KW-0915">Sodium</keyword>
<evidence type="ECO:0000313" key="12">
    <source>
        <dbReference type="EMBL" id="RNL95816.1"/>
    </source>
</evidence>
<comment type="caution">
    <text evidence="12">The sequence shown here is derived from an EMBL/GenBank/DDBJ whole genome shotgun (WGS) entry which is preliminary data.</text>
</comment>
<keyword evidence="3 10" id="KW-0812">Transmembrane</keyword>
<feature type="transmembrane region" description="Helical" evidence="10">
    <location>
        <begin position="322"/>
        <end position="344"/>
    </location>
</feature>
<feature type="transmembrane region" description="Helical" evidence="10">
    <location>
        <begin position="356"/>
        <end position="374"/>
    </location>
</feature>
<reference evidence="12 13" key="1">
    <citation type="submission" date="2018-11" db="EMBL/GenBank/DDBJ databases">
        <title>Micromonospora sp. PPF5-17, a new actinomycetes isolated from a hot spring soil.</title>
        <authorList>
            <person name="Thawai C."/>
        </authorList>
    </citation>
    <scope>NUCLEOTIDE SEQUENCE [LARGE SCALE GENOMIC DNA]</scope>
    <source>
        <strain evidence="12 13">PPF5-17</strain>
    </source>
</reference>
<dbReference type="PANTHER" id="PTHR28259:SF1">
    <property type="entry name" value="FLUORIDE EXPORT PROTEIN 1-RELATED"/>
    <property type="match status" value="1"/>
</dbReference>
<feature type="region of interest" description="Disordered" evidence="11">
    <location>
        <begin position="1"/>
        <end position="137"/>
    </location>
</feature>
<sequence>MTRAVLCRGQATTPIPGRAPAWPNSSPPCPAAGGPTTPPALTRCWRRSPEPSTTVAPTRADGPAGAAALAAPAGSRPRPTDRGADRGHGRAEGPRRGRRRAGRATGPGASGRCPDATTPTSDSGGCCTTRSTSPAPPTAFPPCPTAPTCDCPTGGHTGCRYGCTSASPTAPSPPTTTAPRYGRAGRPGCNTTGPPGRPNCACSPTSTHPDRRADPPAVDLAPGVRPRRWGPPPPATGTGTTADTANGPCQRPHVSSTGREVTTVRPEQLPTDPDVDLHVARQRVELRRGTASLLATIAAGGVIGATARYTLSLAWPHQPGEFPWSTFVTNVSGCLLIGVLMVLITEAWTAHRLIRPFLGVGMLGGYTTFSTYAVDIQQAVAAGHPRVALLYLAGTLAAALAAVYTGIIIARLLTGLHPRRKEHR</sequence>
<evidence type="ECO:0000256" key="5">
    <source>
        <dbReference type="ARBA" id="ARBA00023136"/>
    </source>
</evidence>
<keyword evidence="6 10" id="KW-0407">Ion channel</keyword>
<feature type="binding site" evidence="10">
    <location>
        <position position="364"/>
    </location>
    <ligand>
        <name>Na(+)</name>
        <dbReference type="ChEBI" id="CHEBI:29101"/>
        <note>structural</note>
    </ligand>
</feature>
<feature type="transmembrane region" description="Helical" evidence="10">
    <location>
        <begin position="291"/>
        <end position="310"/>
    </location>
</feature>
<feature type="compositionally biased region" description="Low complexity" evidence="11">
    <location>
        <begin position="103"/>
        <end position="112"/>
    </location>
</feature>
<feature type="binding site" evidence="10">
    <location>
        <position position="367"/>
    </location>
    <ligand>
        <name>Na(+)</name>
        <dbReference type="ChEBI" id="CHEBI:29101"/>
        <note>structural</note>
    </ligand>
</feature>
<keyword evidence="10" id="KW-0479">Metal-binding</keyword>
<evidence type="ECO:0000256" key="10">
    <source>
        <dbReference type="HAMAP-Rule" id="MF_00454"/>
    </source>
</evidence>
<comment type="subcellular location">
    <subcellularLocation>
        <location evidence="1 10">Cell membrane</location>
        <topology evidence="1 10">Multi-pass membrane protein</topology>
    </subcellularLocation>
</comment>
<evidence type="ECO:0000256" key="11">
    <source>
        <dbReference type="SAM" id="MobiDB-lite"/>
    </source>
</evidence>
<dbReference type="HAMAP" id="MF_00454">
    <property type="entry name" value="FluC"/>
    <property type="match status" value="1"/>
</dbReference>
<evidence type="ECO:0000256" key="9">
    <source>
        <dbReference type="ARBA" id="ARBA00049940"/>
    </source>
</evidence>
<keyword evidence="10" id="KW-0406">Ion transport</keyword>
<protein>
    <recommendedName>
        <fullName evidence="10">Fluoride-specific ion channel FluC</fullName>
    </recommendedName>
</protein>